<dbReference type="STRING" id="882083.SacmaDRAFT_0507"/>
<organism evidence="1 2">
    <name type="scientific">Saccharomonospora marina XMU15</name>
    <dbReference type="NCBI Taxonomy" id="882083"/>
    <lineage>
        <taxon>Bacteria</taxon>
        <taxon>Bacillati</taxon>
        <taxon>Actinomycetota</taxon>
        <taxon>Actinomycetes</taxon>
        <taxon>Pseudonocardiales</taxon>
        <taxon>Pseudonocardiaceae</taxon>
        <taxon>Saccharomonospora</taxon>
    </lineage>
</organism>
<dbReference type="RefSeq" id="WP_009152199.1">
    <property type="nucleotide sequence ID" value="NZ_CM001439.1"/>
</dbReference>
<accession>H5X465</accession>
<reference evidence="1 2" key="1">
    <citation type="journal article" date="2012" name="Stand. Genomic Sci.">
        <title>Genome sequence of the ocean sediment bacterium Saccharomonospora marina type strain (XMU15(T)).</title>
        <authorList>
            <person name="Klenk H.P."/>
            <person name="Lu M."/>
            <person name="Lucas S."/>
            <person name="Lapidus A."/>
            <person name="Copeland A."/>
            <person name="Pitluck S."/>
            <person name="Goodwin L.A."/>
            <person name="Han C."/>
            <person name="Tapia R."/>
            <person name="Brambilla E.M."/>
            <person name="Potter G."/>
            <person name="Land M."/>
            <person name="Ivanova N."/>
            <person name="Rohde M."/>
            <person name="Goker M."/>
            <person name="Detter J.C."/>
            <person name="Li W.J."/>
            <person name="Kyrpides N.C."/>
            <person name="Woyke T."/>
        </authorList>
    </citation>
    <scope>NUCLEOTIDE SEQUENCE [LARGE SCALE GENOMIC DNA]</scope>
    <source>
        <strain evidence="1 2">XMU15</strain>
    </source>
</reference>
<name>H5X465_9PSEU</name>
<proteinExistence type="predicted"/>
<sequence>MATRIEHRATFAHSAADVYAAQTQQQALRARLDEIGGKDSTLRDHTATADGVRYTLVQGIPAEQLPHLVRKMHSGDLEVQREHTWWQQEGRYVGTVNVHVSVMPGHITARTELYDEAAGSVLQTRGEVKVRIPLVGGKLESFVADQVTELLEHEAKFTSRWLAGRG</sequence>
<gene>
    <name evidence="1" type="ORF">SacmaDRAFT_0507</name>
</gene>
<protein>
    <recommendedName>
        <fullName evidence="3">DUF2505 domain-containing protein</fullName>
    </recommendedName>
</protein>
<dbReference type="EMBL" id="CM001439">
    <property type="protein sequence ID" value="EHR48808.1"/>
    <property type="molecule type" value="Genomic_DNA"/>
</dbReference>
<evidence type="ECO:0008006" key="3">
    <source>
        <dbReference type="Google" id="ProtNLM"/>
    </source>
</evidence>
<dbReference type="InterPro" id="IPR019639">
    <property type="entry name" value="DUF2505"/>
</dbReference>
<evidence type="ECO:0000313" key="2">
    <source>
        <dbReference type="Proteomes" id="UP000004926"/>
    </source>
</evidence>
<dbReference type="eggNOG" id="ENOG5033708">
    <property type="taxonomic scope" value="Bacteria"/>
</dbReference>
<keyword evidence="2" id="KW-1185">Reference proteome</keyword>
<dbReference type="OrthoDB" id="5178774at2"/>
<dbReference type="HOGENOM" id="CLU_104590_0_1_11"/>
<evidence type="ECO:0000313" key="1">
    <source>
        <dbReference type="EMBL" id="EHR48808.1"/>
    </source>
</evidence>
<dbReference type="Proteomes" id="UP000004926">
    <property type="component" value="Chromosome"/>
</dbReference>
<dbReference type="AlphaFoldDB" id="H5X465"/>
<dbReference type="Pfam" id="PF10698">
    <property type="entry name" value="DUF2505"/>
    <property type="match status" value="1"/>
</dbReference>